<dbReference type="EMBL" id="CAJEWD010000004">
    <property type="protein sequence ID" value="CAD2074040.1"/>
    <property type="molecule type" value="Genomic_DNA"/>
</dbReference>
<accession>A0A6V7R982</accession>
<name>A0A6V7R982_9STAP</name>
<dbReference type="InterPro" id="IPR013236">
    <property type="entry name" value="Mga_PRD_dom"/>
</dbReference>
<evidence type="ECO:0000313" key="4">
    <source>
        <dbReference type="EMBL" id="CAD2074040.1"/>
    </source>
</evidence>
<evidence type="ECO:0000313" key="5">
    <source>
        <dbReference type="Proteomes" id="UP000589351"/>
    </source>
</evidence>
<comment type="caution">
    <text evidence="4">The sequence shown here is derived from an EMBL/GenBank/DDBJ whole genome shotgun (WGS) entry which is preliminary data.</text>
</comment>
<protein>
    <recommendedName>
        <fullName evidence="3">M protein trans-acting positive regulator (MGA) PRD domain-containing protein</fullName>
    </recommendedName>
</protein>
<dbReference type="PANTHER" id="PTHR30185:SF18">
    <property type="entry name" value="TRANSCRIPTIONAL REGULATOR MTLR"/>
    <property type="match status" value="1"/>
</dbReference>
<gene>
    <name evidence="4" type="ORF">JEODO184_00612</name>
</gene>
<dbReference type="InterPro" id="IPR050661">
    <property type="entry name" value="BglG_antiterminators"/>
</dbReference>
<dbReference type="Pfam" id="PF08270">
    <property type="entry name" value="PRD_Mga"/>
    <property type="match status" value="1"/>
</dbReference>
<sequence>MIRYQNEYQLEPKPIIIEDIYQQSDCKSKIDKIHKEMINKPYDGKMAMDVAGYFINKYSFNNYQELSDSLEKSDYTKESVELLISTIENISEKFNMPISNFEDLLLEVHNAGQVGIRKINARQIISQQKSTFINTFKSIAPSMYEEIKKDLRRYVKLLDLDRSESLLSHLTYTFVTHWENLLENIYRHMPPVNIKVVSTNDQYHAEIIKQKLEFDFDGQVEVSVAEVNDLKEILSDEEADIIITNFSVPFDDKDHIFAINDLPTAKDMRKIMYAIHEVQHEATKYL</sequence>
<dbReference type="Gene3D" id="3.40.50.2300">
    <property type="match status" value="1"/>
</dbReference>
<organism evidence="4 5">
    <name type="scientific">Jeotgalicoccus meleagridis</name>
    <dbReference type="NCBI Taxonomy" id="2759181"/>
    <lineage>
        <taxon>Bacteria</taxon>
        <taxon>Bacillati</taxon>
        <taxon>Bacillota</taxon>
        <taxon>Bacilli</taxon>
        <taxon>Bacillales</taxon>
        <taxon>Staphylococcaceae</taxon>
        <taxon>Jeotgalicoccus</taxon>
    </lineage>
</organism>
<evidence type="ECO:0000256" key="1">
    <source>
        <dbReference type="ARBA" id="ARBA00023015"/>
    </source>
</evidence>
<evidence type="ECO:0000256" key="2">
    <source>
        <dbReference type="ARBA" id="ARBA00023163"/>
    </source>
</evidence>
<keyword evidence="5" id="KW-1185">Reference proteome</keyword>
<evidence type="ECO:0000259" key="3">
    <source>
        <dbReference type="Pfam" id="PF08270"/>
    </source>
</evidence>
<keyword evidence="1" id="KW-0805">Transcription regulation</keyword>
<dbReference type="PANTHER" id="PTHR30185">
    <property type="entry name" value="CRYPTIC BETA-GLUCOSIDE BGL OPERON ANTITERMINATOR"/>
    <property type="match status" value="1"/>
</dbReference>
<dbReference type="AlphaFoldDB" id="A0A6V7R982"/>
<proteinExistence type="predicted"/>
<reference evidence="4 5" key="1">
    <citation type="submission" date="2020-07" db="EMBL/GenBank/DDBJ databases">
        <authorList>
            <person name="Criscuolo A."/>
        </authorList>
    </citation>
    <scope>NUCLEOTIDE SEQUENCE [LARGE SCALE GENOMIC DNA]</scope>
    <source>
        <strain evidence="4">CIP111649</strain>
    </source>
</reference>
<dbReference type="Proteomes" id="UP000589351">
    <property type="component" value="Unassembled WGS sequence"/>
</dbReference>
<feature type="domain" description="M protein trans-acting positive regulator (MGA) PRD" evidence="3">
    <location>
        <begin position="54"/>
        <end position="181"/>
    </location>
</feature>
<keyword evidence="2" id="KW-0804">Transcription</keyword>